<proteinExistence type="predicted"/>
<evidence type="ECO:0008006" key="3">
    <source>
        <dbReference type="Google" id="ProtNLM"/>
    </source>
</evidence>
<keyword evidence="2" id="KW-1185">Reference proteome</keyword>
<dbReference type="EMBL" id="CM026433">
    <property type="protein sequence ID" value="KAG0553916.1"/>
    <property type="molecule type" value="Genomic_DNA"/>
</dbReference>
<comment type="caution">
    <text evidence="1">The sequence shown here is derived from an EMBL/GenBank/DDBJ whole genome shotgun (WGS) entry which is preliminary data.</text>
</comment>
<dbReference type="AlphaFoldDB" id="A0A8T0G3Q3"/>
<dbReference type="Gene3D" id="3.90.550.10">
    <property type="entry name" value="Spore Coat Polysaccharide Biosynthesis Protein SpsA, Chain A"/>
    <property type="match status" value="1"/>
</dbReference>
<dbReference type="PANTHER" id="PTHR35105:SF2">
    <property type="entry name" value="PROTEIN CDI"/>
    <property type="match status" value="1"/>
</dbReference>
<dbReference type="PANTHER" id="PTHR35105">
    <property type="entry name" value="EXPRESSED PROTEIN"/>
    <property type="match status" value="1"/>
</dbReference>
<organism evidence="1 2">
    <name type="scientific">Ceratodon purpureus</name>
    <name type="common">Fire moss</name>
    <name type="synonym">Dicranum purpureum</name>
    <dbReference type="NCBI Taxonomy" id="3225"/>
    <lineage>
        <taxon>Eukaryota</taxon>
        <taxon>Viridiplantae</taxon>
        <taxon>Streptophyta</taxon>
        <taxon>Embryophyta</taxon>
        <taxon>Bryophyta</taxon>
        <taxon>Bryophytina</taxon>
        <taxon>Bryopsida</taxon>
        <taxon>Dicranidae</taxon>
        <taxon>Pseudoditrichales</taxon>
        <taxon>Ditrichaceae</taxon>
        <taxon>Ceratodon</taxon>
    </lineage>
</organism>
<evidence type="ECO:0000313" key="1">
    <source>
        <dbReference type="EMBL" id="KAG0553916.1"/>
    </source>
</evidence>
<protein>
    <recommendedName>
        <fullName evidence="3">Protein CDI-like</fullName>
    </recommendedName>
</protein>
<name>A0A8T0G3Q3_CERPU</name>
<reference evidence="1" key="1">
    <citation type="submission" date="2020-06" db="EMBL/GenBank/DDBJ databases">
        <title>WGS assembly of Ceratodon purpureus strain R40.</title>
        <authorList>
            <person name="Carey S.B."/>
            <person name="Jenkins J."/>
            <person name="Shu S."/>
            <person name="Lovell J.T."/>
            <person name="Sreedasyam A."/>
            <person name="Maumus F."/>
            <person name="Tiley G.P."/>
            <person name="Fernandez-Pozo N."/>
            <person name="Barry K."/>
            <person name="Chen C."/>
            <person name="Wang M."/>
            <person name="Lipzen A."/>
            <person name="Daum C."/>
            <person name="Saski C.A."/>
            <person name="Payton A.C."/>
            <person name="Mcbreen J.C."/>
            <person name="Conrad R.E."/>
            <person name="Kollar L.M."/>
            <person name="Olsson S."/>
            <person name="Huttunen S."/>
            <person name="Landis J.B."/>
            <person name="Wickett N.J."/>
            <person name="Johnson M.G."/>
            <person name="Rensing S.A."/>
            <person name="Grimwood J."/>
            <person name="Schmutz J."/>
            <person name="Mcdaniel S.F."/>
        </authorList>
    </citation>
    <scope>NUCLEOTIDE SEQUENCE</scope>
    <source>
        <strain evidence="1">R40</strain>
    </source>
</reference>
<accession>A0A8T0G3Q3</accession>
<dbReference type="Proteomes" id="UP000822688">
    <property type="component" value="Chromosome 12"/>
</dbReference>
<gene>
    <name evidence="1" type="ORF">KC19_12G049200</name>
</gene>
<evidence type="ECO:0000313" key="2">
    <source>
        <dbReference type="Proteomes" id="UP000822688"/>
    </source>
</evidence>
<dbReference type="InterPro" id="IPR029044">
    <property type="entry name" value="Nucleotide-diphossugar_trans"/>
</dbReference>
<dbReference type="SUPFAM" id="SSF53448">
    <property type="entry name" value="Nucleotide-diphospho-sugar transferases"/>
    <property type="match status" value="1"/>
</dbReference>
<sequence length="353" mass="40065">MPNQETCTTVPGSTVKVPSVRHLSMRDASGFSSLCRSRALDPTLKNSSPGPGVHIVSPQLLQSFSTCTEPSTALFSVDSMQLAPSYWKEFSPCDPQSEGRRVKKCSPVITRSGHSLEKIRVYVGFDSREELAYEVCRHSLLKHATVSLEIIPLKLQNLTKEGIYTRPRDPTESTEFSFTRFLTPFLAGFESWALFVDCDFLYTADLRELAELIDDRYAVMCVHHDYTPKTTVKMDGVLQTSYPRKNWSSMVLYNCAHPKNKVLTPELVNSASGSFLHRFMWLEDADIGELPITWNFLVGHNELPKKGASIPKAIHFTCGGPWFEAWKDCEFADHWLKERDEYWNTQLYDIASC</sequence>